<feature type="transmembrane region" description="Helical" evidence="1">
    <location>
        <begin position="243"/>
        <end position="262"/>
    </location>
</feature>
<gene>
    <name evidence="2" type="ORF">ACFO8Q_14655</name>
</gene>
<feature type="transmembrane region" description="Helical" evidence="1">
    <location>
        <begin position="73"/>
        <end position="93"/>
    </location>
</feature>
<feature type="transmembrane region" description="Helical" evidence="1">
    <location>
        <begin position="201"/>
        <end position="223"/>
    </location>
</feature>
<comment type="caution">
    <text evidence="2">The sequence shown here is derived from an EMBL/GenBank/DDBJ whole genome shotgun (WGS) entry which is preliminary data.</text>
</comment>
<keyword evidence="1" id="KW-1133">Transmembrane helix</keyword>
<protein>
    <submittedName>
        <fullName evidence="2">Uncharacterized protein</fullName>
    </submittedName>
</protein>
<keyword evidence="1" id="KW-0472">Membrane</keyword>
<dbReference type="RefSeq" id="WP_380026534.1">
    <property type="nucleotide sequence ID" value="NZ_JBHSHC010000108.1"/>
</dbReference>
<evidence type="ECO:0000313" key="2">
    <source>
        <dbReference type="EMBL" id="MFC4768583.1"/>
    </source>
</evidence>
<feature type="transmembrane region" description="Helical" evidence="1">
    <location>
        <begin position="172"/>
        <end position="194"/>
    </location>
</feature>
<dbReference type="EMBL" id="JBHSHC010000108">
    <property type="protein sequence ID" value="MFC4768583.1"/>
    <property type="molecule type" value="Genomic_DNA"/>
</dbReference>
<evidence type="ECO:0000256" key="1">
    <source>
        <dbReference type="SAM" id="Phobius"/>
    </source>
</evidence>
<keyword evidence="1" id="KW-0812">Transmembrane</keyword>
<organism evidence="2 3">
    <name type="scientific">Effusibacillus consociatus</name>
    <dbReference type="NCBI Taxonomy" id="1117041"/>
    <lineage>
        <taxon>Bacteria</taxon>
        <taxon>Bacillati</taxon>
        <taxon>Bacillota</taxon>
        <taxon>Bacilli</taxon>
        <taxon>Bacillales</taxon>
        <taxon>Alicyclobacillaceae</taxon>
        <taxon>Effusibacillus</taxon>
    </lineage>
</organism>
<dbReference type="Proteomes" id="UP001596002">
    <property type="component" value="Unassembled WGS sequence"/>
</dbReference>
<feature type="transmembrane region" description="Helical" evidence="1">
    <location>
        <begin position="15"/>
        <end position="31"/>
    </location>
</feature>
<sequence length="271" mass="31273">MFLQELKRGLLNKRMLFVVVIGLVLICLSAYSRILKSITFADLDAPDIIGNTEVIQQFITNGQNKYHIWHQSFFYLAFYYPLLAILPYSASFLEERNLNFFYFVAFRTSYTAYVRTKFMVNFLVGGLAVFLPEFLFYTVISLVFKNEVLPAFLFKPIGFLASVFSIHPELYIWMIFASHFLLGACFASIALCLSSFVKRKIIVFVAPFLFYAISNFVLESVYLKNLSPMQWFAIMYHDFVNPGVMYGSLAGLLLLSLAIYTTRTRMERING</sequence>
<evidence type="ECO:0000313" key="3">
    <source>
        <dbReference type="Proteomes" id="UP001596002"/>
    </source>
</evidence>
<reference evidence="3" key="1">
    <citation type="journal article" date="2019" name="Int. J. Syst. Evol. Microbiol.">
        <title>The Global Catalogue of Microorganisms (GCM) 10K type strain sequencing project: providing services to taxonomists for standard genome sequencing and annotation.</title>
        <authorList>
            <consortium name="The Broad Institute Genomics Platform"/>
            <consortium name="The Broad Institute Genome Sequencing Center for Infectious Disease"/>
            <person name="Wu L."/>
            <person name="Ma J."/>
        </authorList>
    </citation>
    <scope>NUCLEOTIDE SEQUENCE [LARGE SCALE GENOMIC DNA]</scope>
    <source>
        <strain evidence="3">WYCCWR 12678</strain>
    </source>
</reference>
<name>A0ABV9Q458_9BACL</name>
<proteinExistence type="predicted"/>
<accession>A0ABV9Q458</accession>
<keyword evidence="3" id="KW-1185">Reference proteome</keyword>
<feature type="transmembrane region" description="Helical" evidence="1">
    <location>
        <begin position="118"/>
        <end position="136"/>
    </location>
</feature>